<accession>A0A0E0EIH5</accession>
<reference evidence="2" key="1">
    <citation type="submission" date="2015-04" db="UniProtKB">
        <authorList>
            <consortium name="EnsemblPlants"/>
        </authorList>
    </citation>
    <scope>IDENTIFICATION</scope>
</reference>
<feature type="region of interest" description="Disordered" evidence="1">
    <location>
        <begin position="1"/>
        <end position="26"/>
    </location>
</feature>
<dbReference type="HOGENOM" id="CLU_2546461_0_0_1"/>
<name>A0A0E0EIH5_9ORYZ</name>
<evidence type="ECO:0000256" key="1">
    <source>
        <dbReference type="SAM" id="MobiDB-lite"/>
    </source>
</evidence>
<organism evidence="2">
    <name type="scientific">Oryza meridionalis</name>
    <dbReference type="NCBI Taxonomy" id="40149"/>
    <lineage>
        <taxon>Eukaryota</taxon>
        <taxon>Viridiplantae</taxon>
        <taxon>Streptophyta</taxon>
        <taxon>Embryophyta</taxon>
        <taxon>Tracheophyta</taxon>
        <taxon>Spermatophyta</taxon>
        <taxon>Magnoliopsida</taxon>
        <taxon>Liliopsida</taxon>
        <taxon>Poales</taxon>
        <taxon>Poaceae</taxon>
        <taxon>BOP clade</taxon>
        <taxon>Oryzoideae</taxon>
        <taxon>Oryzeae</taxon>
        <taxon>Oryzinae</taxon>
        <taxon>Oryza</taxon>
    </lineage>
</organism>
<reference evidence="2" key="2">
    <citation type="submission" date="2018-05" db="EMBL/GenBank/DDBJ databases">
        <title>OmerRS3 (Oryza meridionalis Reference Sequence Version 3).</title>
        <authorList>
            <person name="Zhang J."/>
            <person name="Kudrna D."/>
            <person name="Lee S."/>
            <person name="Talag J."/>
            <person name="Welchert J."/>
            <person name="Wing R.A."/>
        </authorList>
    </citation>
    <scope>NUCLEOTIDE SEQUENCE [LARGE SCALE GENOMIC DNA]</scope>
    <source>
        <strain evidence="2">cv. OR44</strain>
    </source>
</reference>
<keyword evidence="3" id="KW-1185">Reference proteome</keyword>
<sequence>MQDRTAEKTLFAGQVPPAKSDSTVKNGKNFLRHKAEEREPHVRGLLGLAALPPKPPILPSSPRRRRHPPPSSPATSREKLSGG</sequence>
<dbReference type="EnsemblPlants" id="OMERI08G04400.2">
    <property type="protein sequence ID" value="OMERI08G04400.2"/>
    <property type="gene ID" value="OMERI08G04400"/>
</dbReference>
<proteinExistence type="predicted"/>
<dbReference type="Proteomes" id="UP000008021">
    <property type="component" value="Chromosome 8"/>
</dbReference>
<evidence type="ECO:0000313" key="2">
    <source>
        <dbReference type="EnsemblPlants" id="OMERI08G04400.2"/>
    </source>
</evidence>
<protein>
    <submittedName>
        <fullName evidence="2">Uncharacterized protein</fullName>
    </submittedName>
</protein>
<feature type="region of interest" description="Disordered" evidence="1">
    <location>
        <begin position="48"/>
        <end position="83"/>
    </location>
</feature>
<evidence type="ECO:0000313" key="3">
    <source>
        <dbReference type="Proteomes" id="UP000008021"/>
    </source>
</evidence>
<dbReference type="Gramene" id="OMERI08G04400.2">
    <property type="protein sequence ID" value="OMERI08G04400.2"/>
    <property type="gene ID" value="OMERI08G04400"/>
</dbReference>
<dbReference type="AlphaFoldDB" id="A0A0E0EIH5"/>